<dbReference type="SUPFAM" id="SSF52935">
    <property type="entry name" value="PK C-terminal domain-like"/>
    <property type="match status" value="1"/>
</dbReference>
<dbReference type="InterPro" id="IPR015074">
    <property type="entry name" value="DUF1867"/>
</dbReference>
<proteinExistence type="predicted"/>
<dbReference type="Pfam" id="PF02887">
    <property type="entry name" value="PK_C"/>
    <property type="match status" value="1"/>
</dbReference>
<evidence type="ECO:0000259" key="1">
    <source>
        <dbReference type="Pfam" id="PF02887"/>
    </source>
</evidence>
<dbReference type="EMBL" id="LNQE01001332">
    <property type="protein sequence ID" value="KUG19069.1"/>
    <property type="molecule type" value="Genomic_DNA"/>
</dbReference>
<sequence>MSARKIVCMGYTTKDIHYFDHPGPANTADAARFAVERAQTLGIKKIVVASTSGATALAFLDAMKDTDMNLIVVTHAVGFSKPGEWEFSPDAAERLRAAGAAIVTGTHALSGLERALSRSPRVGGGSRTEAIAEALRRTIAVGLKVAVECVLIAADQGRVSPEEEVLAAGGTIEGADTVCVIRPAHTASFFDLQVREIIAMPRVR</sequence>
<dbReference type="InterPro" id="IPR036918">
    <property type="entry name" value="Pyrv_Knase_C_sf"/>
</dbReference>
<dbReference type="Gene3D" id="3.40.1380.20">
    <property type="entry name" value="Pyruvate kinase, C-terminal domain"/>
    <property type="match status" value="1"/>
</dbReference>
<name>A0A0W8FDU2_9ZZZZ</name>
<reference evidence="2" key="1">
    <citation type="journal article" date="2015" name="Proc. Natl. Acad. Sci. U.S.A.">
        <title>Networks of energetic and metabolic interactions define dynamics in microbial communities.</title>
        <authorList>
            <person name="Embree M."/>
            <person name="Liu J.K."/>
            <person name="Al-Bassam M.M."/>
            <person name="Zengler K."/>
        </authorList>
    </citation>
    <scope>NUCLEOTIDE SEQUENCE</scope>
</reference>
<gene>
    <name evidence="2" type="ORF">ASZ90_011226</name>
</gene>
<evidence type="ECO:0000313" key="2">
    <source>
        <dbReference type="EMBL" id="KUG19069.1"/>
    </source>
</evidence>
<dbReference type="PIRSF" id="PIRSF016138">
    <property type="entry name" value="UCP016138"/>
    <property type="match status" value="1"/>
</dbReference>
<dbReference type="AlphaFoldDB" id="A0A0W8FDU2"/>
<accession>A0A0W8FDU2</accession>
<comment type="caution">
    <text evidence="2">The sequence shown here is derived from an EMBL/GenBank/DDBJ whole genome shotgun (WGS) entry which is preliminary data.</text>
</comment>
<feature type="domain" description="Pyruvate kinase C-terminal" evidence="1">
    <location>
        <begin position="31"/>
        <end position="181"/>
    </location>
</feature>
<organism evidence="2">
    <name type="scientific">hydrocarbon metagenome</name>
    <dbReference type="NCBI Taxonomy" id="938273"/>
    <lineage>
        <taxon>unclassified sequences</taxon>
        <taxon>metagenomes</taxon>
        <taxon>ecological metagenomes</taxon>
    </lineage>
</organism>
<dbReference type="InterPro" id="IPR015795">
    <property type="entry name" value="Pyrv_Knase_C"/>
</dbReference>
<protein>
    <recommendedName>
        <fullName evidence="1">Pyruvate kinase C-terminal domain-containing protein</fullName>
    </recommendedName>
</protein>